<evidence type="ECO:0000313" key="1">
    <source>
        <dbReference type="EMBL" id="MBB4064535.1"/>
    </source>
</evidence>
<keyword evidence="2" id="KW-1185">Reference proteome</keyword>
<sequence length="46" mass="5344">MNLARAFVPLPFRNRCIYFLREPDRIVILRILHGAQDVAAQSFDAE</sequence>
<proteinExistence type="predicted"/>
<organism evidence="1 2">
    <name type="scientific">Gellertiella hungarica</name>
    <dbReference type="NCBI Taxonomy" id="1572859"/>
    <lineage>
        <taxon>Bacteria</taxon>
        <taxon>Pseudomonadati</taxon>
        <taxon>Pseudomonadota</taxon>
        <taxon>Alphaproteobacteria</taxon>
        <taxon>Hyphomicrobiales</taxon>
        <taxon>Rhizobiaceae</taxon>
        <taxon>Gellertiella</taxon>
    </lineage>
</organism>
<dbReference type="RefSeq" id="WP_246365292.1">
    <property type="nucleotide sequence ID" value="NZ_JACIEZ010000003.1"/>
</dbReference>
<protein>
    <submittedName>
        <fullName evidence="1">Plasmid stabilization system protein ParE</fullName>
    </submittedName>
</protein>
<evidence type="ECO:0000313" key="2">
    <source>
        <dbReference type="Proteomes" id="UP000528286"/>
    </source>
</evidence>
<dbReference type="Proteomes" id="UP000528286">
    <property type="component" value="Unassembled WGS sequence"/>
</dbReference>
<accession>A0A7W6NJL3</accession>
<gene>
    <name evidence="1" type="ORF">GGR23_001722</name>
</gene>
<reference evidence="1 2" key="1">
    <citation type="submission" date="2020-08" db="EMBL/GenBank/DDBJ databases">
        <title>Genomic Encyclopedia of Type Strains, Phase IV (KMG-IV): sequencing the most valuable type-strain genomes for metagenomic binning, comparative biology and taxonomic classification.</title>
        <authorList>
            <person name="Goeker M."/>
        </authorList>
    </citation>
    <scope>NUCLEOTIDE SEQUENCE [LARGE SCALE GENOMIC DNA]</scope>
    <source>
        <strain evidence="1 2">DSM 29853</strain>
    </source>
</reference>
<comment type="caution">
    <text evidence="1">The sequence shown here is derived from an EMBL/GenBank/DDBJ whole genome shotgun (WGS) entry which is preliminary data.</text>
</comment>
<dbReference type="EMBL" id="JACIEZ010000003">
    <property type="protein sequence ID" value="MBB4064535.1"/>
    <property type="molecule type" value="Genomic_DNA"/>
</dbReference>
<name>A0A7W6NJL3_9HYPH</name>
<dbReference type="AlphaFoldDB" id="A0A7W6NJL3"/>
<dbReference type="InterPro" id="IPR035093">
    <property type="entry name" value="RelE/ParE_toxin_dom_sf"/>
</dbReference>
<dbReference type="Gene3D" id="3.30.2310.20">
    <property type="entry name" value="RelE-like"/>
    <property type="match status" value="1"/>
</dbReference>